<feature type="non-terminal residue" evidence="2">
    <location>
        <position position="185"/>
    </location>
</feature>
<evidence type="ECO:0000256" key="1">
    <source>
        <dbReference type="SAM" id="MobiDB-lite"/>
    </source>
</evidence>
<evidence type="ECO:0000313" key="2">
    <source>
        <dbReference type="EMBL" id="CAF4330076.1"/>
    </source>
</evidence>
<reference evidence="2" key="1">
    <citation type="submission" date="2021-02" db="EMBL/GenBank/DDBJ databases">
        <authorList>
            <person name="Nowell W R."/>
        </authorList>
    </citation>
    <scope>NUCLEOTIDE SEQUENCE</scope>
</reference>
<accession>A0A820JRG0</accession>
<name>A0A820JRG0_9BILA</name>
<feature type="region of interest" description="Disordered" evidence="1">
    <location>
        <begin position="101"/>
        <end position="121"/>
    </location>
</feature>
<gene>
    <name evidence="2" type="ORF">FNK824_LOCUS41643</name>
</gene>
<feature type="region of interest" description="Disordered" evidence="1">
    <location>
        <begin position="155"/>
        <end position="185"/>
    </location>
</feature>
<dbReference type="EMBL" id="CAJOBE010042215">
    <property type="protein sequence ID" value="CAF4330076.1"/>
    <property type="molecule type" value="Genomic_DNA"/>
</dbReference>
<organism evidence="2 3">
    <name type="scientific">Rotaria sordida</name>
    <dbReference type="NCBI Taxonomy" id="392033"/>
    <lineage>
        <taxon>Eukaryota</taxon>
        <taxon>Metazoa</taxon>
        <taxon>Spiralia</taxon>
        <taxon>Gnathifera</taxon>
        <taxon>Rotifera</taxon>
        <taxon>Eurotatoria</taxon>
        <taxon>Bdelloidea</taxon>
        <taxon>Philodinida</taxon>
        <taxon>Philodinidae</taxon>
        <taxon>Rotaria</taxon>
    </lineage>
</organism>
<comment type="caution">
    <text evidence="2">The sequence shown here is derived from an EMBL/GenBank/DDBJ whole genome shotgun (WGS) entry which is preliminary data.</text>
</comment>
<dbReference type="Proteomes" id="UP000663874">
    <property type="component" value="Unassembled WGS sequence"/>
</dbReference>
<proteinExistence type="predicted"/>
<dbReference type="AlphaFoldDB" id="A0A820JRG0"/>
<evidence type="ECO:0000313" key="3">
    <source>
        <dbReference type="Proteomes" id="UP000663874"/>
    </source>
</evidence>
<protein>
    <submittedName>
        <fullName evidence="2">Uncharacterized protein</fullName>
    </submittedName>
</protein>
<sequence length="185" mass="20547">KEHEGERIPSETLTGIVREILATPVTVHLPTVDHTIQQTTQSEQVLEKPSIETLSQITKPVEEVPSSEMITIEEERMKPTDIKQEELQQPSITTTVIENVEETTTESHPPSVGNKVKEDEAERISVDALTEAIREILATPATVHLPTVDHTIQQTTEPEQVFEKPSLTSVSEITKSSVEEVLPSE</sequence>
<feature type="compositionally biased region" description="Polar residues" evidence="1">
    <location>
        <begin position="166"/>
        <end position="176"/>
    </location>
</feature>
<feature type="non-terminal residue" evidence="2">
    <location>
        <position position="1"/>
    </location>
</feature>